<protein>
    <submittedName>
        <fullName evidence="2">Methylase for ubiquinone menaquinone biosynthesis</fullName>
    </submittedName>
</protein>
<dbReference type="AlphaFoldDB" id="A0A0R2D6H5"/>
<dbReference type="GO" id="GO:0008168">
    <property type="term" value="F:methyltransferase activity"/>
    <property type="evidence" value="ECO:0007669"/>
    <property type="project" value="UniProtKB-KW"/>
</dbReference>
<dbReference type="Gene3D" id="3.40.50.150">
    <property type="entry name" value="Vaccinia Virus protein VP39"/>
    <property type="match status" value="1"/>
</dbReference>
<dbReference type="SUPFAM" id="SSF53335">
    <property type="entry name" value="S-adenosyl-L-methionine-dependent methyltransferases"/>
    <property type="match status" value="1"/>
</dbReference>
<comment type="caution">
    <text evidence="2">The sequence shown here is derived from an EMBL/GenBank/DDBJ whole genome shotgun (WGS) entry which is preliminary data.</text>
</comment>
<accession>A0A0R2D6H5</accession>
<dbReference type="InterPro" id="IPR029063">
    <property type="entry name" value="SAM-dependent_MTases_sf"/>
</dbReference>
<dbReference type="PATRIC" id="fig|1423796.3.peg.666"/>
<evidence type="ECO:0000259" key="1">
    <source>
        <dbReference type="Pfam" id="PF13649"/>
    </source>
</evidence>
<dbReference type="STRING" id="1423796.FC24_GL000650"/>
<feature type="domain" description="Methyltransferase" evidence="1">
    <location>
        <begin position="47"/>
        <end position="120"/>
    </location>
</feature>
<dbReference type="GO" id="GO:0032259">
    <property type="term" value="P:methylation"/>
    <property type="evidence" value="ECO:0007669"/>
    <property type="project" value="UniProtKB-KW"/>
</dbReference>
<dbReference type="Pfam" id="PF13649">
    <property type="entry name" value="Methyltransf_25"/>
    <property type="match status" value="1"/>
</dbReference>
<reference evidence="2 3" key="1">
    <citation type="journal article" date="2015" name="Genome Announc.">
        <title>Expanding the biotechnology potential of lactobacilli through comparative genomics of 213 strains and associated genera.</title>
        <authorList>
            <person name="Sun Z."/>
            <person name="Harris H.M."/>
            <person name="McCann A."/>
            <person name="Guo C."/>
            <person name="Argimon S."/>
            <person name="Zhang W."/>
            <person name="Yang X."/>
            <person name="Jeffery I.B."/>
            <person name="Cooney J.C."/>
            <person name="Kagawa T.F."/>
            <person name="Liu W."/>
            <person name="Song Y."/>
            <person name="Salvetti E."/>
            <person name="Wrobel A."/>
            <person name="Rasinkangas P."/>
            <person name="Parkhill J."/>
            <person name="Rea M.C."/>
            <person name="O'Sullivan O."/>
            <person name="Ritari J."/>
            <person name="Douillard F.P."/>
            <person name="Paul Ross R."/>
            <person name="Yang R."/>
            <person name="Briner A.E."/>
            <person name="Felis G.E."/>
            <person name="de Vos W.M."/>
            <person name="Barrangou R."/>
            <person name="Klaenhammer T.R."/>
            <person name="Caufield P.W."/>
            <person name="Cui Y."/>
            <person name="Zhang H."/>
            <person name="O'Toole P.W."/>
        </authorList>
    </citation>
    <scope>NUCLEOTIDE SEQUENCE [LARGE SCALE GENOMIC DNA]</scope>
    <source>
        <strain evidence="2 3">DSM 20253</strain>
    </source>
</reference>
<evidence type="ECO:0000313" key="2">
    <source>
        <dbReference type="EMBL" id="KRM99010.1"/>
    </source>
</evidence>
<organism evidence="2 3">
    <name type="scientific">Loigolactobacillus rennini DSM 20253</name>
    <dbReference type="NCBI Taxonomy" id="1423796"/>
    <lineage>
        <taxon>Bacteria</taxon>
        <taxon>Bacillati</taxon>
        <taxon>Bacillota</taxon>
        <taxon>Bacilli</taxon>
        <taxon>Lactobacillales</taxon>
        <taxon>Lactobacillaceae</taxon>
        <taxon>Loigolactobacillus</taxon>
    </lineage>
</organism>
<dbReference type="InterPro" id="IPR041698">
    <property type="entry name" value="Methyltransf_25"/>
</dbReference>
<keyword evidence="2" id="KW-0808">Transferase</keyword>
<gene>
    <name evidence="2" type="ORF">FC24_GL000650</name>
</gene>
<name>A0A0R2D6H5_9LACO</name>
<dbReference type="EMBL" id="AYYI01000021">
    <property type="protein sequence ID" value="KRM99010.1"/>
    <property type="molecule type" value="Genomic_DNA"/>
</dbReference>
<sequence length="250" mass="28587">MNNQQIAAFWNEFAPDYVAAQNESRLVITTDLTAYLCQQQILPHAQVLDVGGGAGRFALPFAHVAQQVIINDISRRMLAYAQQKIKAAKLTNVTVNLGAWQQLALKPRAQVVFASMLPLEPAAVAAFSRLATKYAVLNRAVVHHDSLTAEIQKLLTITPEYDPTDDAAIFTAYQQVVRQLGFQPWQKQFTYQLTEAVTPEMLRAEWLDQLNWRQQLRFNQWLQQKFAGRTQIVAKQRYVFKTLLWRLDSR</sequence>
<dbReference type="RefSeq" id="WP_057873464.1">
    <property type="nucleotide sequence ID" value="NZ_AYYI01000021.1"/>
</dbReference>
<proteinExistence type="predicted"/>
<dbReference type="Proteomes" id="UP000051638">
    <property type="component" value="Unassembled WGS sequence"/>
</dbReference>
<keyword evidence="2" id="KW-0830">Ubiquinone</keyword>
<keyword evidence="3" id="KW-1185">Reference proteome</keyword>
<dbReference type="CDD" id="cd02440">
    <property type="entry name" value="AdoMet_MTases"/>
    <property type="match status" value="1"/>
</dbReference>
<keyword evidence="2" id="KW-0489">Methyltransferase</keyword>
<evidence type="ECO:0000313" key="3">
    <source>
        <dbReference type="Proteomes" id="UP000051638"/>
    </source>
</evidence>
<dbReference type="OrthoDB" id="2287745at2"/>